<reference evidence="1 2" key="1">
    <citation type="submission" date="2017-12" db="EMBL/GenBank/DDBJ databases">
        <title>Comparative genomics of Botrytis spp.</title>
        <authorList>
            <person name="Valero-Jimenez C.A."/>
            <person name="Tapia P."/>
            <person name="Veloso J."/>
            <person name="Silva-Moreno E."/>
            <person name="Staats M."/>
            <person name="Valdes J.H."/>
            <person name="Van Kan J.A.L."/>
        </authorList>
    </citation>
    <scope>NUCLEOTIDE SEQUENCE [LARGE SCALE GENOMIC DNA]</scope>
    <source>
        <strain evidence="1 2">Bp0003</strain>
    </source>
</reference>
<dbReference type="EMBL" id="PQXI01000215">
    <property type="protein sequence ID" value="TGO21505.1"/>
    <property type="molecule type" value="Genomic_DNA"/>
</dbReference>
<dbReference type="Proteomes" id="UP000297910">
    <property type="component" value="Unassembled WGS sequence"/>
</dbReference>
<organism evidence="1 2">
    <name type="scientific">Botrytis paeoniae</name>
    <dbReference type="NCBI Taxonomy" id="278948"/>
    <lineage>
        <taxon>Eukaryota</taxon>
        <taxon>Fungi</taxon>
        <taxon>Dikarya</taxon>
        <taxon>Ascomycota</taxon>
        <taxon>Pezizomycotina</taxon>
        <taxon>Leotiomycetes</taxon>
        <taxon>Helotiales</taxon>
        <taxon>Sclerotiniaceae</taxon>
        <taxon>Botrytis</taxon>
    </lineage>
</organism>
<evidence type="ECO:0000313" key="2">
    <source>
        <dbReference type="Proteomes" id="UP000297910"/>
    </source>
</evidence>
<dbReference type="AlphaFoldDB" id="A0A4Z1FAB1"/>
<sequence length="103" mass="11591">MQDIKCTITQQSLDFKSKEKIKARGKFSSGCQPQTQKQTMTWQEDILNLAPGHGFFKALNTAVGRRAIIPSFGFRVYQAAVKQFCVVKDMTDYCANNSDCFIA</sequence>
<name>A0A4Z1FAB1_9HELO</name>
<gene>
    <name evidence="1" type="ORF">BPAE_0216g00170</name>
</gene>
<proteinExistence type="predicted"/>
<keyword evidence="2" id="KW-1185">Reference proteome</keyword>
<protein>
    <submittedName>
        <fullName evidence="1">Uncharacterized protein</fullName>
    </submittedName>
</protein>
<comment type="caution">
    <text evidence="1">The sequence shown here is derived from an EMBL/GenBank/DDBJ whole genome shotgun (WGS) entry which is preliminary data.</text>
</comment>
<evidence type="ECO:0000313" key="1">
    <source>
        <dbReference type="EMBL" id="TGO21505.1"/>
    </source>
</evidence>
<accession>A0A4Z1FAB1</accession>